<dbReference type="AlphaFoldDB" id="X0TQ10"/>
<proteinExistence type="predicted"/>
<comment type="caution">
    <text evidence="1">The sequence shown here is derived from an EMBL/GenBank/DDBJ whole genome shotgun (WGS) entry which is preliminary data.</text>
</comment>
<feature type="non-terminal residue" evidence="1">
    <location>
        <position position="1"/>
    </location>
</feature>
<sequence length="71" mass="7801">GGLIIKLPTMYYEIESLEANESKEITMQVFGIGLGIFTPIPEMTIGVECDEGSKDESSVEAKIFFILVTVQ</sequence>
<organism evidence="1">
    <name type="scientific">marine sediment metagenome</name>
    <dbReference type="NCBI Taxonomy" id="412755"/>
    <lineage>
        <taxon>unclassified sequences</taxon>
        <taxon>metagenomes</taxon>
        <taxon>ecological metagenomes</taxon>
    </lineage>
</organism>
<reference evidence="1" key="1">
    <citation type="journal article" date="2014" name="Front. Microbiol.">
        <title>High frequency of phylogenetically diverse reductive dehalogenase-homologous genes in deep subseafloor sedimentary metagenomes.</title>
        <authorList>
            <person name="Kawai M."/>
            <person name="Futagami T."/>
            <person name="Toyoda A."/>
            <person name="Takaki Y."/>
            <person name="Nishi S."/>
            <person name="Hori S."/>
            <person name="Arai W."/>
            <person name="Tsubouchi T."/>
            <person name="Morono Y."/>
            <person name="Uchiyama I."/>
            <person name="Ito T."/>
            <person name="Fujiyama A."/>
            <person name="Inagaki F."/>
            <person name="Takami H."/>
        </authorList>
    </citation>
    <scope>NUCLEOTIDE SEQUENCE</scope>
    <source>
        <strain evidence="1">Expedition CK06-06</strain>
    </source>
</reference>
<accession>X0TQ10</accession>
<gene>
    <name evidence="1" type="ORF">S01H1_16021</name>
</gene>
<dbReference type="EMBL" id="BARS01008396">
    <property type="protein sequence ID" value="GAF78205.1"/>
    <property type="molecule type" value="Genomic_DNA"/>
</dbReference>
<name>X0TQ10_9ZZZZ</name>
<protein>
    <submittedName>
        <fullName evidence="1">Uncharacterized protein</fullName>
    </submittedName>
</protein>
<evidence type="ECO:0000313" key="1">
    <source>
        <dbReference type="EMBL" id="GAF78205.1"/>
    </source>
</evidence>